<evidence type="ECO:0000313" key="3">
    <source>
        <dbReference type="EMBL" id="KXZ47335.1"/>
    </source>
</evidence>
<name>A0A150GCP1_GONPE</name>
<proteinExistence type="predicted"/>
<sequence length="75" mass="8587">MGGEFDALREQLARAYPDRAALVFTYDEPLSHLIYAGSDMFLVPSMFEPCGLTQDWSWNSPALDYLELYYKALKS</sequence>
<dbReference type="PANTHER" id="PTHR46083">
    <property type="match status" value="1"/>
</dbReference>
<dbReference type="AlphaFoldDB" id="A0A150GCP1"/>
<dbReference type="EC" id="2.4.1.21" evidence="2"/>
<dbReference type="Proteomes" id="UP000075714">
    <property type="component" value="Unassembled WGS sequence"/>
</dbReference>
<dbReference type="GO" id="GO:0009011">
    <property type="term" value="F:alpha-1,4-glucan glucosyltransferase (ADP-glucose donor) activity"/>
    <property type="evidence" value="ECO:0007669"/>
    <property type="project" value="UniProtKB-EC"/>
</dbReference>
<comment type="catalytic activity">
    <reaction evidence="1">
        <text>[(1-&gt;4)-alpha-D-glucosyl](n) + ADP-alpha-D-glucose = [(1-&gt;4)-alpha-D-glucosyl](n+1) + ADP + H(+)</text>
        <dbReference type="Rhea" id="RHEA:18189"/>
        <dbReference type="Rhea" id="RHEA-COMP:9584"/>
        <dbReference type="Rhea" id="RHEA-COMP:9587"/>
        <dbReference type="ChEBI" id="CHEBI:15378"/>
        <dbReference type="ChEBI" id="CHEBI:15444"/>
        <dbReference type="ChEBI" id="CHEBI:57498"/>
        <dbReference type="ChEBI" id="CHEBI:456216"/>
        <dbReference type="EC" id="2.4.1.21"/>
    </reaction>
</comment>
<reference evidence="4" key="1">
    <citation type="journal article" date="2016" name="Nat. Commun.">
        <title>The Gonium pectorale genome demonstrates co-option of cell cycle regulation during the evolution of multicellularity.</title>
        <authorList>
            <person name="Hanschen E.R."/>
            <person name="Marriage T.N."/>
            <person name="Ferris P.J."/>
            <person name="Hamaji T."/>
            <person name="Toyoda A."/>
            <person name="Fujiyama A."/>
            <person name="Neme R."/>
            <person name="Noguchi H."/>
            <person name="Minakuchi Y."/>
            <person name="Suzuki M."/>
            <person name="Kawai-Toyooka H."/>
            <person name="Smith D.R."/>
            <person name="Sparks H."/>
            <person name="Anderson J."/>
            <person name="Bakaric R."/>
            <person name="Luria V."/>
            <person name="Karger A."/>
            <person name="Kirschner M.W."/>
            <person name="Durand P.M."/>
            <person name="Michod R.E."/>
            <person name="Nozaki H."/>
            <person name="Olson B.J."/>
        </authorList>
    </citation>
    <scope>NUCLEOTIDE SEQUENCE [LARGE SCALE GENOMIC DNA]</scope>
    <source>
        <strain evidence="4">NIES-2863</strain>
    </source>
</reference>
<organism evidence="3 4">
    <name type="scientific">Gonium pectorale</name>
    <name type="common">Green alga</name>
    <dbReference type="NCBI Taxonomy" id="33097"/>
    <lineage>
        <taxon>Eukaryota</taxon>
        <taxon>Viridiplantae</taxon>
        <taxon>Chlorophyta</taxon>
        <taxon>core chlorophytes</taxon>
        <taxon>Chlorophyceae</taxon>
        <taxon>CS clade</taxon>
        <taxon>Chlamydomonadales</taxon>
        <taxon>Volvocaceae</taxon>
        <taxon>Gonium</taxon>
    </lineage>
</organism>
<dbReference type="STRING" id="33097.A0A150GCP1"/>
<dbReference type="OrthoDB" id="2018403at2759"/>
<dbReference type="EMBL" id="LSYV01000037">
    <property type="protein sequence ID" value="KXZ47335.1"/>
    <property type="molecule type" value="Genomic_DNA"/>
</dbReference>
<gene>
    <name evidence="3" type="ORF">GPECTOR_36g6</name>
</gene>
<evidence type="ECO:0000313" key="4">
    <source>
        <dbReference type="Proteomes" id="UP000075714"/>
    </source>
</evidence>
<dbReference type="SUPFAM" id="SSF53756">
    <property type="entry name" value="UDP-Glycosyltransferase/glycogen phosphorylase"/>
    <property type="match status" value="1"/>
</dbReference>
<evidence type="ECO:0000256" key="2">
    <source>
        <dbReference type="ARBA" id="ARBA00012588"/>
    </source>
</evidence>
<keyword evidence="4" id="KW-1185">Reference proteome</keyword>
<dbReference type="PANTHER" id="PTHR46083:SF5">
    <property type="entry name" value="STARCH SYNTHASE 3, CHLOROPLASTIC_AMYLOPLASTIC"/>
    <property type="match status" value="1"/>
</dbReference>
<evidence type="ECO:0000256" key="1">
    <source>
        <dbReference type="ARBA" id="ARBA00001478"/>
    </source>
</evidence>
<accession>A0A150GCP1</accession>
<comment type="caution">
    <text evidence="3">The sequence shown here is derived from an EMBL/GenBank/DDBJ whole genome shotgun (WGS) entry which is preliminary data.</text>
</comment>
<protein>
    <recommendedName>
        <fullName evidence="2">starch synthase</fullName>
        <ecNumber evidence="2">2.4.1.21</ecNumber>
    </recommendedName>
</protein>
<dbReference type="Gene3D" id="3.40.50.2000">
    <property type="entry name" value="Glycogen Phosphorylase B"/>
    <property type="match status" value="1"/>
</dbReference>